<dbReference type="SUPFAM" id="SSF52091">
    <property type="entry name" value="SpoIIaa-like"/>
    <property type="match status" value="1"/>
</dbReference>
<keyword evidence="3" id="KW-1185">Reference proteome</keyword>
<dbReference type="GO" id="GO:0043856">
    <property type="term" value="F:anti-sigma factor antagonist activity"/>
    <property type="evidence" value="ECO:0007669"/>
    <property type="project" value="TreeGrafter"/>
</dbReference>
<dbReference type="Proteomes" id="UP000239736">
    <property type="component" value="Unassembled WGS sequence"/>
</dbReference>
<evidence type="ECO:0000259" key="1">
    <source>
        <dbReference type="PROSITE" id="PS50801"/>
    </source>
</evidence>
<reference evidence="2 3" key="1">
    <citation type="submission" date="2018-01" db="EMBL/GenBank/DDBJ databases">
        <title>Genomic Encyclopedia of Archaeal and Bacterial Type Strains, Phase II (KMG-II): from individual species to whole genera.</title>
        <authorList>
            <person name="Goeker M."/>
        </authorList>
    </citation>
    <scope>NUCLEOTIDE SEQUENCE [LARGE SCALE GENOMIC DNA]</scope>
    <source>
        <strain evidence="2 3">DSM 12048</strain>
    </source>
</reference>
<comment type="caution">
    <text evidence="2">The sequence shown here is derived from an EMBL/GenBank/DDBJ whole genome shotgun (WGS) entry which is preliminary data.</text>
</comment>
<dbReference type="RefSeq" id="WP_104072753.1">
    <property type="nucleotide sequence ID" value="NZ_PRDS01000013.1"/>
</dbReference>
<feature type="domain" description="STAS" evidence="1">
    <location>
        <begin position="21"/>
        <end position="114"/>
    </location>
</feature>
<dbReference type="PROSITE" id="PS50801">
    <property type="entry name" value="STAS"/>
    <property type="match status" value="1"/>
</dbReference>
<protein>
    <submittedName>
        <fullName evidence="2">Anti-sigma B factor antagonist</fullName>
    </submittedName>
</protein>
<dbReference type="AlphaFoldDB" id="A0A2S5JDB0"/>
<gene>
    <name evidence="2" type="ORF">LV82_02842</name>
</gene>
<dbReference type="CDD" id="cd07043">
    <property type="entry name" value="STAS_anti-anti-sigma_factors"/>
    <property type="match status" value="1"/>
</dbReference>
<dbReference type="PANTHER" id="PTHR33495">
    <property type="entry name" value="ANTI-SIGMA FACTOR ANTAGONIST TM_1081-RELATED-RELATED"/>
    <property type="match status" value="1"/>
</dbReference>
<name>A0A2S5JDB0_9RHOB</name>
<dbReference type="InterPro" id="IPR002645">
    <property type="entry name" value="STAS_dom"/>
</dbReference>
<dbReference type="Pfam" id="PF01740">
    <property type="entry name" value="STAS"/>
    <property type="match status" value="1"/>
</dbReference>
<sequence>MDLQQVNLGDVLLVRVNEDRIDAAIAIQFKERMRMLTAGHRGRVILDLGRVTFIDSSGLGAIVAVMKFLGPERPLELAALTPNVARVFRLTRMDGVFVIHDRPPETPRGAEDAA</sequence>
<organism evidence="2 3">
    <name type="scientific">Albidovulum inexpectatum</name>
    <dbReference type="NCBI Taxonomy" id="196587"/>
    <lineage>
        <taxon>Bacteria</taxon>
        <taxon>Pseudomonadati</taxon>
        <taxon>Pseudomonadota</taxon>
        <taxon>Alphaproteobacteria</taxon>
        <taxon>Rhodobacterales</taxon>
        <taxon>Paracoccaceae</taxon>
        <taxon>Albidovulum</taxon>
    </lineage>
</organism>
<proteinExistence type="predicted"/>
<evidence type="ECO:0000313" key="3">
    <source>
        <dbReference type="Proteomes" id="UP000239736"/>
    </source>
</evidence>
<accession>A0A2S5JDB0</accession>
<dbReference type="EMBL" id="PRDS01000013">
    <property type="protein sequence ID" value="PPB79476.1"/>
    <property type="molecule type" value="Genomic_DNA"/>
</dbReference>
<dbReference type="OrthoDB" id="9796076at2"/>
<dbReference type="Gene3D" id="3.30.750.24">
    <property type="entry name" value="STAS domain"/>
    <property type="match status" value="1"/>
</dbReference>
<dbReference type="PANTHER" id="PTHR33495:SF2">
    <property type="entry name" value="ANTI-SIGMA FACTOR ANTAGONIST TM_1081-RELATED"/>
    <property type="match status" value="1"/>
</dbReference>
<dbReference type="InterPro" id="IPR036513">
    <property type="entry name" value="STAS_dom_sf"/>
</dbReference>
<evidence type="ECO:0000313" key="2">
    <source>
        <dbReference type="EMBL" id="PPB79476.1"/>
    </source>
</evidence>